<dbReference type="EMBL" id="AQHN01000005">
    <property type="protein sequence ID" value="ENN89596.1"/>
    <property type="molecule type" value="Genomic_DNA"/>
</dbReference>
<protein>
    <recommendedName>
        <fullName evidence="3">NAD-specific glutamate dehydrogenase</fullName>
    </recommendedName>
</protein>
<comment type="caution">
    <text evidence="1">The sequence shown here is derived from an EMBL/GenBank/DDBJ whole genome shotgun (WGS) entry which is preliminary data.</text>
</comment>
<dbReference type="STRING" id="363754.RHSP_59721"/>
<dbReference type="AlphaFoldDB" id="N6V8V2"/>
<dbReference type="Proteomes" id="UP000012429">
    <property type="component" value="Unassembled WGS sequence"/>
</dbReference>
<proteinExistence type="predicted"/>
<accession>N6V8V2</accession>
<evidence type="ECO:0000313" key="2">
    <source>
        <dbReference type="Proteomes" id="UP000012429"/>
    </source>
</evidence>
<gene>
    <name evidence="1" type="ORF">RHSP_59721</name>
</gene>
<evidence type="ECO:0008006" key="3">
    <source>
        <dbReference type="Google" id="ProtNLM"/>
    </source>
</evidence>
<organism evidence="1 2">
    <name type="scientific">Rhizobium freirei PRF 81</name>
    <dbReference type="NCBI Taxonomy" id="363754"/>
    <lineage>
        <taxon>Bacteria</taxon>
        <taxon>Pseudomonadati</taxon>
        <taxon>Pseudomonadota</taxon>
        <taxon>Alphaproteobacteria</taxon>
        <taxon>Hyphomicrobiales</taxon>
        <taxon>Rhizobiaceae</taxon>
        <taxon>Rhizobium/Agrobacterium group</taxon>
        <taxon>Rhizobium</taxon>
    </lineage>
</organism>
<name>N6V8V2_9HYPH</name>
<reference evidence="1 2" key="1">
    <citation type="journal article" date="2012" name="BMC Genomics">
        <title>Genomic basis of broad host range and environmental adaptability of Rhizobium tropici CIAT 899 and Rhizobium sp. PRF 81 which are used in inoculants for common bean (Phaseolus vulgaris L.).</title>
        <authorList>
            <person name="Ormeno-Orrillo E."/>
            <person name="Menna P."/>
            <person name="Almeida L.G."/>
            <person name="Ollero F.J."/>
            <person name="Nicolas M.F."/>
            <person name="Pains Rodrigues E."/>
            <person name="Shigueyoshi Nakatani A."/>
            <person name="Silva Batista J.S."/>
            <person name="Oliveira Chueire L.M."/>
            <person name="Souza R.C."/>
            <person name="Ribeiro Vasconcelos A.T."/>
            <person name="Megias M."/>
            <person name="Hungria M."/>
            <person name="Martinez-Romero E."/>
        </authorList>
    </citation>
    <scope>NUCLEOTIDE SEQUENCE [LARGE SCALE GENOMIC DNA]</scope>
    <source>
        <strain evidence="1 2">PRF 81</strain>
    </source>
</reference>
<keyword evidence="2" id="KW-1185">Reference proteome</keyword>
<sequence>MRLDFLLVFFRRVAQGADVFMTEEGVAVEGNLGVEDPQVAVGHDDQRVDLEQRHVLLDEGLVEDREERGSVFAGGPFELQRVGKRNRVGSRDARRRIDGDGDDLFRRIVRDGLDVHAAFGRNDESNLTDGTVDEDREIEFAVDVGAVFDVETVDLLAGRAGLLGHQRVAEHILGVGDDIVNRLGKANATLGVRAEFLELALAAATGVDLALDDVKRARKLLGGSGGFVGGEDGNAVRDGCAIALQQSLGLIFMNVHGLIPVMTRKLLQRRRDRGASVAEAGNGSDRLVESFLLGLVEIDFDDALDTACTDDGGNADIHVLDAILAVEVSGARQNALLVLEVGFSHLNGRGSRSVIGRAGLQQADDFGAAVTGALDDFFEALGGEPAHLDEIGERNAGNGGVASKRNHRVAVATKNESGDVLDGNVEFLGKEEAEARAVKHACHADNLVGRQARELLQRPDHGVERVGDADHESIRGILLDAGADLLHDLEVDAEKVVAAHARLAGNACRDDADVSAFDRGIVAGAGEISVKAFDRRRLGDVETLALGDAVRDVEQDDVAQFLQAGEMRQRATNHARTNKCDLVARHFGVSFAIKIRGGTPSKASTIAANRIDPKGEIGN</sequence>
<evidence type="ECO:0000313" key="1">
    <source>
        <dbReference type="EMBL" id="ENN89596.1"/>
    </source>
</evidence>